<evidence type="ECO:0000313" key="3">
    <source>
        <dbReference type="Proteomes" id="UP000318384"/>
    </source>
</evidence>
<keyword evidence="3" id="KW-1185">Reference proteome</keyword>
<protein>
    <submittedName>
        <fullName evidence="2">Uncharacterized protein</fullName>
    </submittedName>
</protein>
<accession>A0A517WNX7</accession>
<keyword evidence="1" id="KW-1133">Transmembrane helix</keyword>
<keyword evidence="1" id="KW-0472">Membrane</keyword>
<proteinExistence type="predicted"/>
<evidence type="ECO:0000256" key="1">
    <source>
        <dbReference type="SAM" id="Phobius"/>
    </source>
</evidence>
<keyword evidence="1" id="KW-0812">Transmembrane</keyword>
<gene>
    <name evidence="2" type="ORF">V202x_03090</name>
</gene>
<feature type="transmembrane region" description="Helical" evidence="1">
    <location>
        <begin position="30"/>
        <end position="49"/>
    </location>
</feature>
<evidence type="ECO:0000313" key="2">
    <source>
        <dbReference type="EMBL" id="QDU06964.1"/>
    </source>
</evidence>
<reference evidence="2 3" key="1">
    <citation type="submission" date="2019-03" db="EMBL/GenBank/DDBJ databases">
        <title>Deep-cultivation of Planctomycetes and their phenomic and genomic characterization uncovers novel biology.</title>
        <authorList>
            <person name="Wiegand S."/>
            <person name="Jogler M."/>
            <person name="Boedeker C."/>
            <person name="Pinto D."/>
            <person name="Vollmers J."/>
            <person name="Rivas-Marin E."/>
            <person name="Kohn T."/>
            <person name="Peeters S.H."/>
            <person name="Heuer A."/>
            <person name="Rast P."/>
            <person name="Oberbeckmann S."/>
            <person name="Bunk B."/>
            <person name="Jeske O."/>
            <person name="Meyerdierks A."/>
            <person name="Storesund J.E."/>
            <person name="Kallscheuer N."/>
            <person name="Luecker S."/>
            <person name="Lage O.M."/>
            <person name="Pohl T."/>
            <person name="Merkel B.J."/>
            <person name="Hornburger P."/>
            <person name="Mueller R.-W."/>
            <person name="Bruemmer F."/>
            <person name="Labrenz M."/>
            <person name="Spormann A.M."/>
            <person name="Op den Camp H."/>
            <person name="Overmann J."/>
            <person name="Amann R."/>
            <person name="Jetten M.S.M."/>
            <person name="Mascher T."/>
            <person name="Medema M.H."/>
            <person name="Devos D.P."/>
            <person name="Kaster A.-K."/>
            <person name="Ovreas L."/>
            <person name="Rohde M."/>
            <person name="Galperin M.Y."/>
            <person name="Jogler C."/>
        </authorList>
    </citation>
    <scope>NUCLEOTIDE SEQUENCE [LARGE SCALE GENOMIC DNA]</scope>
    <source>
        <strain evidence="2 3">V202</strain>
    </source>
</reference>
<dbReference type="Proteomes" id="UP000318384">
    <property type="component" value="Chromosome"/>
</dbReference>
<dbReference type="AlphaFoldDB" id="A0A517WNX7"/>
<name>A0A517WNX7_9PLAN</name>
<sequence length="128" mass="14708">MIEFVSILAAGHTDEVSRAFRNRGLLQENWLFISIAIVVGMVWLALFLWEKIQLQRKATADTPQGLFYDLCKTHRLNRTDTNSLFKVASENYADQPAMIFIDPGILNDYIGEAGSDRKYYETLAERLF</sequence>
<dbReference type="EMBL" id="CP037422">
    <property type="protein sequence ID" value="QDU06964.1"/>
    <property type="molecule type" value="Genomic_DNA"/>
</dbReference>
<organism evidence="2 3">
    <name type="scientific">Gimesia aquarii</name>
    <dbReference type="NCBI Taxonomy" id="2527964"/>
    <lineage>
        <taxon>Bacteria</taxon>
        <taxon>Pseudomonadati</taxon>
        <taxon>Planctomycetota</taxon>
        <taxon>Planctomycetia</taxon>
        <taxon>Planctomycetales</taxon>
        <taxon>Planctomycetaceae</taxon>
        <taxon>Gimesia</taxon>
    </lineage>
</organism>